<dbReference type="GO" id="GO:0005085">
    <property type="term" value="F:guanyl-nucleotide exchange factor activity"/>
    <property type="evidence" value="ECO:0007669"/>
    <property type="project" value="InterPro"/>
</dbReference>
<dbReference type="GO" id="GO:0030424">
    <property type="term" value="C:axon"/>
    <property type="evidence" value="ECO:0007669"/>
    <property type="project" value="TreeGrafter"/>
</dbReference>
<dbReference type="InterPro" id="IPR011993">
    <property type="entry name" value="PH-like_dom_sf"/>
</dbReference>
<dbReference type="PANTHER" id="PTHR13217">
    <property type="entry name" value="PLECKSTRIN HOMOLOGY DOMAIN-CONTAINING FAMILY G MEMBER 7"/>
    <property type="match status" value="1"/>
</dbReference>
<feature type="domain" description="DH" evidence="2">
    <location>
        <begin position="1"/>
        <end position="124"/>
    </location>
</feature>
<dbReference type="PANTHER" id="PTHR13217:SF10">
    <property type="entry name" value="PLECKSTRIN HOMOLOGY DOMAIN-CONTAINING FAMILY G MEMBER 6 ISOFORM X1"/>
    <property type="match status" value="1"/>
</dbReference>
<dbReference type="Pfam" id="PF00621">
    <property type="entry name" value="RhoGEF"/>
    <property type="match status" value="1"/>
</dbReference>
<feature type="compositionally biased region" description="Low complexity" evidence="1">
    <location>
        <begin position="487"/>
        <end position="497"/>
    </location>
</feature>
<feature type="compositionally biased region" description="Basic and acidic residues" evidence="1">
    <location>
        <begin position="502"/>
        <end position="512"/>
    </location>
</feature>
<dbReference type="PROSITE" id="PS50010">
    <property type="entry name" value="DH_2"/>
    <property type="match status" value="1"/>
</dbReference>
<dbReference type="Gene3D" id="2.30.29.30">
    <property type="entry name" value="Pleckstrin-homology domain (PH domain)/Phosphotyrosine-binding domain (PTB)"/>
    <property type="match status" value="1"/>
</dbReference>
<feature type="compositionally biased region" description="Basic and acidic residues" evidence="1">
    <location>
        <begin position="304"/>
        <end position="313"/>
    </location>
</feature>
<dbReference type="GO" id="GO:0043542">
    <property type="term" value="P:endothelial cell migration"/>
    <property type="evidence" value="ECO:0007669"/>
    <property type="project" value="TreeGrafter"/>
</dbReference>
<reference evidence="3" key="1">
    <citation type="submission" date="2025-08" db="UniProtKB">
        <authorList>
            <consortium name="Ensembl"/>
        </authorList>
    </citation>
    <scope>IDENTIFICATION</scope>
</reference>
<keyword evidence="4" id="KW-1185">Reference proteome</keyword>
<dbReference type="SUPFAM" id="SSF50729">
    <property type="entry name" value="PH domain-like"/>
    <property type="match status" value="1"/>
</dbReference>
<dbReference type="AlphaFoldDB" id="A0A8C5AJ58"/>
<evidence type="ECO:0000256" key="1">
    <source>
        <dbReference type="SAM" id="MobiDB-lite"/>
    </source>
</evidence>
<dbReference type="GO" id="GO:0030139">
    <property type="term" value="C:endocytic vesicle"/>
    <property type="evidence" value="ECO:0007669"/>
    <property type="project" value="TreeGrafter"/>
</dbReference>
<feature type="region of interest" description="Disordered" evidence="1">
    <location>
        <begin position="292"/>
        <end position="313"/>
    </location>
</feature>
<dbReference type="InterPro" id="IPR000219">
    <property type="entry name" value="DH_dom"/>
</dbReference>
<evidence type="ECO:0000259" key="2">
    <source>
        <dbReference type="PROSITE" id="PS50010"/>
    </source>
</evidence>
<evidence type="ECO:0000313" key="4">
    <source>
        <dbReference type="Proteomes" id="UP000694546"/>
    </source>
</evidence>
<feature type="compositionally biased region" description="Low complexity" evidence="1">
    <location>
        <begin position="644"/>
        <end position="654"/>
    </location>
</feature>
<feature type="compositionally biased region" description="Polar residues" evidence="1">
    <location>
        <begin position="625"/>
        <end position="634"/>
    </location>
</feature>
<reference evidence="3" key="2">
    <citation type="submission" date="2025-09" db="UniProtKB">
        <authorList>
            <consortium name="Ensembl"/>
        </authorList>
    </citation>
    <scope>IDENTIFICATION</scope>
</reference>
<feature type="region of interest" description="Disordered" evidence="1">
    <location>
        <begin position="476"/>
        <end position="512"/>
    </location>
</feature>
<feature type="region of interest" description="Disordered" evidence="1">
    <location>
        <begin position="387"/>
        <end position="410"/>
    </location>
</feature>
<dbReference type="Proteomes" id="UP000694546">
    <property type="component" value="Chromosome 11"/>
</dbReference>
<name>A0A8C5AJ58_GADMO</name>
<dbReference type="Gene3D" id="1.20.900.10">
    <property type="entry name" value="Dbl homology (DH) domain"/>
    <property type="match status" value="1"/>
</dbReference>
<dbReference type="InterPro" id="IPR040181">
    <property type="entry name" value="PKHG5/7"/>
</dbReference>
<dbReference type="SMART" id="SM00233">
    <property type="entry name" value="PH"/>
    <property type="match status" value="1"/>
</dbReference>
<dbReference type="OMA" id="YPMLHEV"/>
<evidence type="ECO:0000313" key="3">
    <source>
        <dbReference type="Ensembl" id="ENSGMOP00000032655.1"/>
    </source>
</evidence>
<protein>
    <submittedName>
        <fullName evidence="3">Pleckstrin homology domain containing, family G (with RhoGef domain) member 6</fullName>
    </submittedName>
</protein>
<dbReference type="SUPFAM" id="SSF48065">
    <property type="entry name" value="DBL homology domain (DH-domain)"/>
    <property type="match status" value="1"/>
</dbReference>
<dbReference type="InterPro" id="IPR035899">
    <property type="entry name" value="DBL_dom_sf"/>
</dbReference>
<dbReference type="GO" id="GO:0005886">
    <property type="term" value="C:plasma membrane"/>
    <property type="evidence" value="ECO:0007669"/>
    <property type="project" value="TreeGrafter"/>
</dbReference>
<organism evidence="3 4">
    <name type="scientific">Gadus morhua</name>
    <name type="common">Atlantic cod</name>
    <dbReference type="NCBI Taxonomy" id="8049"/>
    <lineage>
        <taxon>Eukaryota</taxon>
        <taxon>Metazoa</taxon>
        <taxon>Chordata</taxon>
        <taxon>Craniata</taxon>
        <taxon>Vertebrata</taxon>
        <taxon>Euteleostomi</taxon>
        <taxon>Actinopterygii</taxon>
        <taxon>Neopterygii</taxon>
        <taxon>Teleostei</taxon>
        <taxon>Neoteleostei</taxon>
        <taxon>Acanthomorphata</taxon>
        <taxon>Zeiogadaria</taxon>
        <taxon>Gadariae</taxon>
        <taxon>Gadiformes</taxon>
        <taxon>Gadoidei</taxon>
        <taxon>Gadidae</taxon>
        <taxon>Gadus</taxon>
    </lineage>
</organism>
<accession>A0A8C5AJ58</accession>
<feature type="region of interest" description="Disordered" evidence="1">
    <location>
        <begin position="620"/>
        <end position="657"/>
    </location>
</feature>
<proteinExistence type="predicted"/>
<feature type="compositionally biased region" description="Polar residues" evidence="1">
    <location>
        <begin position="389"/>
        <end position="406"/>
    </location>
</feature>
<dbReference type="Ensembl" id="ENSGMOT00000067133.1">
    <property type="protein sequence ID" value="ENSGMOP00000032655.1"/>
    <property type="gene ID" value="ENSGMOG00000025384.1"/>
</dbReference>
<dbReference type="GeneTree" id="ENSGT00940000161250"/>
<feature type="compositionally biased region" description="Polar residues" evidence="1">
    <location>
        <begin position="292"/>
        <end position="302"/>
    </location>
</feature>
<sequence>MLQEVRWTGMPFDPRSLEAGCLQFSERFSSYIPYCWEQENTLEFAKRQIDTNPHFVVYLKWVETHPQCNRMRLGDMQAKPHQRITKYPLLLKAVLKNTPDPDLQQTIRDMLSSVNGFLETINDYLRCMDEEHALSISAQRLEGYEVPGINEEIDKHIREFCHFDLTLPMVGVGPTFVRKLLLEENLKMRGGKDSKEEVVALLFSDVLLISKVQKKVERLKVARPPLALDRTCCVPLKDGFSFLLVEVSELGCAMNVYIFVTATAVSCSKWVSTIHQAKAALKTLKEVETSRQLDSQRIQPSDTKPIEKPLDNKTPEWIEKQVKQRADEEVEVVFLGSEERRVTWNHNKTSAADNLRSKPKDGKNLFIGKYPEVDYPTVEPVAPQKDHLLSNSPNSIEEVPSSTVGGTTRPMKTGYNIQLEDHNVWTDPGKSLSTDVAFLEVGRFSRKLKSPKLRRRRPYSSQHVDAYQTHGTVFGESEMVWTTPPTNSSSNSDSDSSQKLQGHFDQRHTNNDTSHRVLKLGFLKTHPALFLNMYENRVSPEPETFSEPELPQELPEKRKSVKAQRSASIPDIHELHAISTSPVLRTYMGEQSPRFNHHPHAHVSPVEGLLERAKVRVRREGGQTGRNENVQDTRTWIPPPSPPLFSESLCPSPSDGDREVELMRHRVPTVSQGWREQLVDGDAEDKKYSHIFVNELSVDWPALCFDDDQDIDHLEPIDVSNEGTGILEDIQRTLTTGVQESKISQV</sequence>
<dbReference type="InterPro" id="IPR001849">
    <property type="entry name" value="PH_domain"/>
</dbReference>
<dbReference type="GO" id="GO:0007266">
    <property type="term" value="P:Rho protein signal transduction"/>
    <property type="evidence" value="ECO:0007669"/>
    <property type="project" value="TreeGrafter"/>
</dbReference>